<dbReference type="GO" id="GO:0006511">
    <property type="term" value="P:ubiquitin-dependent protein catabolic process"/>
    <property type="evidence" value="ECO:0007669"/>
    <property type="project" value="InterPro"/>
</dbReference>
<reference evidence="6 7" key="2">
    <citation type="submission" date="2020-07" db="EMBL/GenBank/DDBJ databases">
        <title>Genome assembly of wild tea tree DASZ reveals pedigree and selection history of tea varieties.</title>
        <authorList>
            <person name="Zhang W."/>
        </authorList>
    </citation>
    <scope>NUCLEOTIDE SEQUENCE [LARGE SCALE GENOMIC DNA]</scope>
    <source>
        <strain evidence="7">cv. G240</strain>
        <tissue evidence="6">Leaf</tissue>
    </source>
</reference>
<keyword evidence="1" id="KW-1017">Isopeptide bond</keyword>
<dbReference type="InterPro" id="IPR036317">
    <property type="entry name" value="Cullin_homology_sf"/>
</dbReference>
<evidence type="ECO:0000313" key="7">
    <source>
        <dbReference type="Proteomes" id="UP000593564"/>
    </source>
</evidence>
<organism evidence="6 7">
    <name type="scientific">Camellia sinensis</name>
    <name type="common">Tea plant</name>
    <name type="synonym">Thea sinensis</name>
    <dbReference type="NCBI Taxonomy" id="4442"/>
    <lineage>
        <taxon>Eukaryota</taxon>
        <taxon>Viridiplantae</taxon>
        <taxon>Streptophyta</taxon>
        <taxon>Embryophyta</taxon>
        <taxon>Tracheophyta</taxon>
        <taxon>Spermatophyta</taxon>
        <taxon>Magnoliopsida</taxon>
        <taxon>eudicotyledons</taxon>
        <taxon>Gunneridae</taxon>
        <taxon>Pentapetalae</taxon>
        <taxon>asterids</taxon>
        <taxon>Ericales</taxon>
        <taxon>Theaceae</taxon>
        <taxon>Camellia</taxon>
    </lineage>
</organism>
<dbReference type="InterPro" id="IPR001373">
    <property type="entry name" value="Cullin_N"/>
</dbReference>
<accession>A0A7J7HCC8</accession>
<dbReference type="SMART" id="SM00182">
    <property type="entry name" value="CULLIN"/>
    <property type="match status" value="1"/>
</dbReference>
<comment type="caution">
    <text evidence="6">The sequence shown here is derived from an EMBL/GenBank/DDBJ whole genome shotgun (WGS) entry which is preliminary data.</text>
</comment>
<evidence type="ECO:0000256" key="4">
    <source>
        <dbReference type="RuleBase" id="RU003829"/>
    </source>
</evidence>
<evidence type="ECO:0000313" key="6">
    <source>
        <dbReference type="EMBL" id="KAF5950593.1"/>
    </source>
</evidence>
<dbReference type="FunFam" id="1.20.1310.10:FF:000002">
    <property type="entry name" value="cullin-3 isoform X1"/>
    <property type="match status" value="1"/>
</dbReference>
<evidence type="ECO:0000256" key="2">
    <source>
        <dbReference type="ARBA" id="ARBA00022843"/>
    </source>
</evidence>
<dbReference type="PANTHER" id="PTHR11932">
    <property type="entry name" value="CULLIN"/>
    <property type="match status" value="1"/>
</dbReference>
<evidence type="ECO:0000256" key="3">
    <source>
        <dbReference type="PROSITE-ProRule" id="PRU00330"/>
    </source>
</evidence>
<evidence type="ECO:0000259" key="5">
    <source>
        <dbReference type="PROSITE" id="PS50069"/>
    </source>
</evidence>
<comment type="similarity">
    <text evidence="3 4">Belongs to the cullin family.</text>
</comment>
<dbReference type="SUPFAM" id="SSF75632">
    <property type="entry name" value="Cullin homology domain"/>
    <property type="match status" value="1"/>
</dbReference>
<feature type="domain" description="Cullin family profile" evidence="5">
    <location>
        <begin position="68"/>
        <end position="203"/>
    </location>
</feature>
<dbReference type="GO" id="GO:0031625">
    <property type="term" value="F:ubiquitin protein ligase binding"/>
    <property type="evidence" value="ECO:0007669"/>
    <property type="project" value="InterPro"/>
</dbReference>
<dbReference type="Proteomes" id="UP000593564">
    <property type="component" value="Unassembled WGS sequence"/>
</dbReference>
<keyword evidence="2" id="KW-0832">Ubl conjugation</keyword>
<reference evidence="7" key="1">
    <citation type="journal article" date="2020" name="Nat. Commun.">
        <title>Genome assembly of wild tea tree DASZ reveals pedigree and selection history of tea varieties.</title>
        <authorList>
            <person name="Zhang W."/>
            <person name="Zhang Y."/>
            <person name="Qiu H."/>
            <person name="Guo Y."/>
            <person name="Wan H."/>
            <person name="Zhang X."/>
            <person name="Scossa F."/>
            <person name="Alseekh S."/>
            <person name="Zhang Q."/>
            <person name="Wang P."/>
            <person name="Xu L."/>
            <person name="Schmidt M.H."/>
            <person name="Jia X."/>
            <person name="Li D."/>
            <person name="Zhu A."/>
            <person name="Guo F."/>
            <person name="Chen W."/>
            <person name="Ni D."/>
            <person name="Usadel B."/>
            <person name="Fernie A.R."/>
            <person name="Wen W."/>
        </authorList>
    </citation>
    <scope>NUCLEOTIDE SEQUENCE [LARGE SCALE GENOMIC DNA]</scope>
    <source>
        <strain evidence="7">cv. G240</strain>
    </source>
</reference>
<dbReference type="InterPro" id="IPR016158">
    <property type="entry name" value="Cullin_homology"/>
</dbReference>
<dbReference type="InterPro" id="IPR045093">
    <property type="entry name" value="Cullin"/>
</dbReference>
<name>A0A7J7HCC8_CAMSI</name>
<sequence>MWNLFEASNLSNSTENGVVDFTRDVTSTSCRFLCSLATCCHSQNMPPHKTFQNALNSSFQYFINLNPQSLEFISLFVDDKLRKGLERVSEEDLEIVLDEVMKLLLYLQEDLQHLAKRLQSLKTVSDNAERSLIVKLKTECGYQFTSKLEGMFTDMKTSQDTMQGFYASMGAEIGDYLTPAVQVHTAGSLPTPSSATCNLPSES</sequence>
<dbReference type="EMBL" id="JACBKZ010000005">
    <property type="protein sequence ID" value="KAF5950593.1"/>
    <property type="molecule type" value="Genomic_DNA"/>
</dbReference>
<dbReference type="AlphaFoldDB" id="A0A7J7HCC8"/>
<dbReference type="PROSITE" id="PS50069">
    <property type="entry name" value="CULLIN_2"/>
    <property type="match status" value="1"/>
</dbReference>
<evidence type="ECO:0000256" key="1">
    <source>
        <dbReference type="ARBA" id="ARBA00022499"/>
    </source>
</evidence>
<gene>
    <name evidence="6" type="ORF">HYC85_012586</name>
</gene>
<dbReference type="Pfam" id="PF00888">
    <property type="entry name" value="Cullin"/>
    <property type="match status" value="1"/>
</dbReference>
<protein>
    <recommendedName>
        <fullName evidence="5">Cullin family profile domain-containing protein</fullName>
    </recommendedName>
</protein>
<dbReference type="Gene3D" id="1.20.1310.10">
    <property type="entry name" value="Cullin Repeats"/>
    <property type="match status" value="1"/>
</dbReference>
<keyword evidence="7" id="KW-1185">Reference proteome</keyword>
<proteinExistence type="inferred from homology"/>